<keyword evidence="3 4" id="KW-0238">DNA-binding</keyword>
<evidence type="ECO:0000256" key="4">
    <source>
        <dbReference type="HAMAP-Rule" id="MF_00908"/>
    </source>
</evidence>
<dbReference type="RefSeq" id="WP_165311961.1">
    <property type="nucleotide sequence ID" value="NZ_CP049331.1"/>
</dbReference>
<evidence type="ECO:0000256" key="5">
    <source>
        <dbReference type="PIRNR" id="PIRNR019401"/>
    </source>
</evidence>
<dbReference type="Pfam" id="PF03925">
    <property type="entry name" value="SeqA"/>
    <property type="match status" value="1"/>
</dbReference>
<evidence type="ECO:0000313" key="8">
    <source>
        <dbReference type="EMBL" id="QIH42391.1"/>
    </source>
</evidence>
<dbReference type="Gene3D" id="1.20.1380.10">
    <property type="entry name" value="Replication modulator SeqA, C-terminal DNA-binding domain"/>
    <property type="match status" value="1"/>
</dbReference>
<evidence type="ECO:0000313" key="9">
    <source>
        <dbReference type="Proteomes" id="UP000503003"/>
    </source>
</evidence>
<dbReference type="GO" id="GO:0005737">
    <property type="term" value="C:cytoplasm"/>
    <property type="evidence" value="ECO:0007669"/>
    <property type="project" value="UniProtKB-SubCell"/>
</dbReference>
<protein>
    <recommendedName>
        <fullName evidence="4 5">Negative modulator of initiation of replication</fullName>
    </recommendedName>
</protein>
<dbReference type="SUPFAM" id="SSF82808">
    <property type="entry name" value="Replication modulator SeqA, C-terminal DNA-binding domain"/>
    <property type="match status" value="1"/>
</dbReference>
<feature type="region of interest" description="Interaction with DNA" evidence="4">
    <location>
        <begin position="97"/>
        <end position="98"/>
    </location>
</feature>
<organism evidence="8 9">
    <name type="scientific">Vibrio ziniensis</name>
    <dbReference type="NCBI Taxonomy" id="2711221"/>
    <lineage>
        <taxon>Bacteria</taxon>
        <taxon>Pseudomonadati</taxon>
        <taxon>Pseudomonadota</taxon>
        <taxon>Gammaproteobacteria</taxon>
        <taxon>Vibrionales</taxon>
        <taxon>Vibrionaceae</taxon>
        <taxon>Vibrio</taxon>
    </lineage>
</organism>
<sequence>MKTIEVDEDLYRYIAGQTLHIGESASDILRRLLDVNRKSTSSVKPEAPVVAVETKSIPVTQQGIMVSKDAAQEEKVDSVKEMRTLLISDEFAELKKAVDRFMLVLSTLYRIDSASFSDAMSVKGRKRVYFADNEQTLLANGQTTKPKAIPNTPFWVITNNNTSRKQQMVEQVMTLMNFPADIIEKVTNAI</sequence>
<evidence type="ECO:0000256" key="3">
    <source>
        <dbReference type="ARBA" id="ARBA00023125"/>
    </source>
</evidence>
<dbReference type="NCBIfam" id="NF008389">
    <property type="entry name" value="PRK11187.1"/>
    <property type="match status" value="1"/>
</dbReference>
<dbReference type="SUPFAM" id="SSF47598">
    <property type="entry name" value="Ribbon-helix-helix"/>
    <property type="match status" value="1"/>
</dbReference>
<feature type="domain" description="Negative modulator of initiation of replication SeqA N-terminal" evidence="7">
    <location>
        <begin position="1"/>
        <end position="34"/>
    </location>
</feature>
<dbReference type="Pfam" id="PF17206">
    <property type="entry name" value="SeqA_N"/>
    <property type="match status" value="1"/>
</dbReference>
<comment type="similarity">
    <text evidence="4 5">Belongs to the SeqA family.</text>
</comment>
<dbReference type="EMBL" id="CP049331">
    <property type="protein sequence ID" value="QIH42391.1"/>
    <property type="molecule type" value="Genomic_DNA"/>
</dbReference>
<comment type="subcellular location">
    <subcellularLocation>
        <location evidence="4 5">Cytoplasm</location>
    </subcellularLocation>
</comment>
<dbReference type="PIRSF" id="PIRSF019401">
    <property type="entry name" value="SeqA"/>
    <property type="match status" value="1"/>
</dbReference>
<accession>A0A6G7CJS3</accession>
<evidence type="ECO:0000259" key="7">
    <source>
        <dbReference type="Pfam" id="PF17206"/>
    </source>
</evidence>
<keyword evidence="1 4" id="KW-0963">Cytoplasm</keyword>
<comment type="subunit">
    <text evidence="4">Homodimer. Polymerizes to form helical filaments.</text>
</comment>
<dbReference type="KEGG" id="vzi:G5S32_10450"/>
<dbReference type="InterPro" id="IPR033761">
    <property type="entry name" value="SeqA_N"/>
</dbReference>
<dbReference type="InterPro" id="IPR013321">
    <property type="entry name" value="Arc_rbn_hlx_hlx"/>
</dbReference>
<keyword evidence="9" id="KW-1185">Reference proteome</keyword>
<evidence type="ECO:0000259" key="6">
    <source>
        <dbReference type="Pfam" id="PF03925"/>
    </source>
</evidence>
<dbReference type="InterPro" id="IPR005621">
    <property type="entry name" value="SeqA"/>
</dbReference>
<dbReference type="GO" id="GO:0006355">
    <property type="term" value="P:regulation of DNA-templated transcription"/>
    <property type="evidence" value="ECO:0007669"/>
    <property type="project" value="InterPro"/>
</dbReference>
<gene>
    <name evidence="4 8" type="primary">seqA</name>
    <name evidence="8" type="ORF">G5S32_10450</name>
</gene>
<dbReference type="GO" id="GO:0032297">
    <property type="term" value="P:negative regulation of DNA-templated DNA replication initiation"/>
    <property type="evidence" value="ECO:0007669"/>
    <property type="project" value="UniProtKB-UniRule"/>
</dbReference>
<dbReference type="InterPro" id="IPR010985">
    <property type="entry name" value="Ribbon_hlx_hlx"/>
</dbReference>
<dbReference type="Proteomes" id="UP000503003">
    <property type="component" value="Chromosome 1"/>
</dbReference>
<keyword evidence="2 4" id="KW-0236">DNA replication inhibitor</keyword>
<reference evidence="8 9" key="1">
    <citation type="submission" date="2020-02" db="EMBL/GenBank/DDBJ databases">
        <title>A complete genome of a marine bacterium Vibrio sp. ZWAL4003 isolated from the mangrove sediment with the ability to degrade polysaccharides.</title>
        <authorList>
            <person name="Wu J."/>
            <person name="Qu W."/>
            <person name="Zeng R."/>
        </authorList>
    </citation>
    <scope>NUCLEOTIDE SEQUENCE [LARGE SCALE GENOMIC DNA]</scope>
    <source>
        <strain evidence="8 9">ZWAL4003</strain>
    </source>
</reference>
<comment type="caution">
    <text evidence="4">Lacks conserved residue(s) required for the propagation of feature annotation.</text>
</comment>
<proteinExistence type="inferred from homology"/>
<dbReference type="InterPro" id="IPR026577">
    <property type="entry name" value="SeqA_DNA-bd_C"/>
</dbReference>
<comment type="function">
    <text evidence="4 5">Negative regulator of replication initiation, which contributes to regulation of DNA replication and ensures that replication initiation occurs exactly once per chromosome per cell cycle. Binds to pairs of hemimethylated GATC sequences in the oriC region, thus preventing assembly of replication proteins and re-initiation at newly replicated origins. Repression is relieved when the region becomes fully methylated.</text>
</comment>
<evidence type="ECO:0000256" key="2">
    <source>
        <dbReference type="ARBA" id="ARBA00022880"/>
    </source>
</evidence>
<evidence type="ECO:0000256" key="1">
    <source>
        <dbReference type="ARBA" id="ARBA00022490"/>
    </source>
</evidence>
<dbReference type="AlphaFoldDB" id="A0A6G7CJS3"/>
<dbReference type="GO" id="GO:0003677">
    <property type="term" value="F:DNA binding"/>
    <property type="evidence" value="ECO:0007669"/>
    <property type="project" value="UniProtKB-UniRule"/>
</dbReference>
<dbReference type="Gene3D" id="1.10.1220.10">
    <property type="entry name" value="Met repressor-like"/>
    <property type="match status" value="1"/>
</dbReference>
<dbReference type="InterPro" id="IPR036835">
    <property type="entry name" value="SeqA_DNA-bd_C_sf"/>
</dbReference>
<name>A0A6G7CJS3_9VIBR</name>
<feature type="domain" description="Replication modulator SeqA C-terminal DNA-binding" evidence="6">
    <location>
        <begin position="81"/>
        <end position="188"/>
    </location>
</feature>
<dbReference type="HAMAP" id="MF_00908">
    <property type="entry name" value="SeqA"/>
    <property type="match status" value="1"/>
</dbReference>